<dbReference type="InterPro" id="IPR036390">
    <property type="entry name" value="WH_DNA-bd_sf"/>
</dbReference>
<name>A0A1T2XI46_9BACL</name>
<dbReference type="NCBIfam" id="NF033788">
    <property type="entry name" value="HTH_metalloreg"/>
    <property type="match status" value="1"/>
</dbReference>
<keyword evidence="2" id="KW-0238">DNA-binding</keyword>
<keyword evidence="6" id="KW-1185">Reference proteome</keyword>
<evidence type="ECO:0000256" key="2">
    <source>
        <dbReference type="ARBA" id="ARBA00023125"/>
    </source>
</evidence>
<dbReference type="STRING" id="1324314.BVG16_10415"/>
<gene>
    <name evidence="5" type="ORF">BVG16_10415</name>
</gene>
<dbReference type="EMBL" id="MSZX01000003">
    <property type="protein sequence ID" value="OPA79472.1"/>
    <property type="molecule type" value="Genomic_DNA"/>
</dbReference>
<dbReference type="InterPro" id="IPR011991">
    <property type="entry name" value="ArsR-like_HTH"/>
</dbReference>
<dbReference type="Gene3D" id="1.10.10.10">
    <property type="entry name" value="Winged helix-like DNA-binding domain superfamily/Winged helix DNA-binding domain"/>
    <property type="match status" value="1"/>
</dbReference>
<feature type="domain" description="HTH arsR-type" evidence="4">
    <location>
        <begin position="6"/>
        <end position="104"/>
    </location>
</feature>
<dbReference type="RefSeq" id="WP_078498472.1">
    <property type="nucleotide sequence ID" value="NZ_MSZX01000003.1"/>
</dbReference>
<evidence type="ECO:0000256" key="1">
    <source>
        <dbReference type="ARBA" id="ARBA00023015"/>
    </source>
</evidence>
<dbReference type="AlphaFoldDB" id="A0A1T2XI46"/>
<dbReference type="GO" id="GO:0003700">
    <property type="term" value="F:DNA-binding transcription factor activity"/>
    <property type="evidence" value="ECO:0007669"/>
    <property type="project" value="InterPro"/>
</dbReference>
<dbReference type="InterPro" id="IPR036388">
    <property type="entry name" value="WH-like_DNA-bd_sf"/>
</dbReference>
<dbReference type="PROSITE" id="PS50987">
    <property type="entry name" value="HTH_ARSR_2"/>
    <property type="match status" value="1"/>
</dbReference>
<evidence type="ECO:0000256" key="3">
    <source>
        <dbReference type="ARBA" id="ARBA00023163"/>
    </source>
</evidence>
<dbReference type="GO" id="GO:0003677">
    <property type="term" value="F:DNA binding"/>
    <property type="evidence" value="ECO:0007669"/>
    <property type="project" value="UniProtKB-KW"/>
</dbReference>
<dbReference type="CDD" id="cd00090">
    <property type="entry name" value="HTH_ARSR"/>
    <property type="match status" value="1"/>
</dbReference>
<reference evidence="5 6" key="1">
    <citation type="submission" date="2017-01" db="EMBL/GenBank/DDBJ databases">
        <title>Genome analysis of Paenibacillus selenitrireducens ES3-24.</title>
        <authorList>
            <person name="Xu D."/>
            <person name="Yao R."/>
            <person name="Zheng S."/>
        </authorList>
    </citation>
    <scope>NUCLEOTIDE SEQUENCE [LARGE SCALE GENOMIC DNA]</scope>
    <source>
        <strain evidence="5 6">ES3-24</strain>
    </source>
</reference>
<organism evidence="5 6">
    <name type="scientific">Paenibacillus selenitireducens</name>
    <dbReference type="NCBI Taxonomy" id="1324314"/>
    <lineage>
        <taxon>Bacteria</taxon>
        <taxon>Bacillati</taxon>
        <taxon>Bacillota</taxon>
        <taxon>Bacilli</taxon>
        <taxon>Bacillales</taxon>
        <taxon>Paenibacillaceae</taxon>
        <taxon>Paenibacillus</taxon>
    </lineage>
</organism>
<sequence length="107" mass="12210">MRQLHHPNRDEILLSSVLYALSDPARLHIVMRLHDQDELPCSACSDLEIAKSTFSHHFKTLREAGVIFTRMEGRQRFISLRKEDLDARFPGLMESILQAAAEGKASH</sequence>
<dbReference type="PRINTS" id="PR00778">
    <property type="entry name" value="HTHARSR"/>
</dbReference>
<dbReference type="PANTHER" id="PTHR33154">
    <property type="entry name" value="TRANSCRIPTIONAL REGULATOR, ARSR FAMILY"/>
    <property type="match status" value="1"/>
</dbReference>
<dbReference type="OrthoDB" id="9798835at2"/>
<dbReference type="Pfam" id="PF01022">
    <property type="entry name" value="HTH_5"/>
    <property type="match status" value="1"/>
</dbReference>
<dbReference type="SUPFAM" id="SSF46785">
    <property type="entry name" value="Winged helix' DNA-binding domain"/>
    <property type="match status" value="1"/>
</dbReference>
<comment type="caution">
    <text evidence="5">The sequence shown here is derived from an EMBL/GenBank/DDBJ whole genome shotgun (WGS) entry which is preliminary data.</text>
</comment>
<protein>
    <submittedName>
        <fullName evidence="5">Transcriptional regulator</fullName>
    </submittedName>
</protein>
<dbReference type="Proteomes" id="UP000190188">
    <property type="component" value="Unassembled WGS sequence"/>
</dbReference>
<evidence type="ECO:0000259" key="4">
    <source>
        <dbReference type="PROSITE" id="PS50987"/>
    </source>
</evidence>
<keyword evidence="1" id="KW-0805">Transcription regulation</keyword>
<dbReference type="PANTHER" id="PTHR33154:SF12">
    <property type="entry name" value="TRANSCRIPTIONAL REGULATORY PROTEIN"/>
    <property type="match status" value="1"/>
</dbReference>
<accession>A0A1T2XI46</accession>
<dbReference type="InterPro" id="IPR051081">
    <property type="entry name" value="HTH_MetalResp_TranReg"/>
</dbReference>
<keyword evidence="3" id="KW-0804">Transcription</keyword>
<dbReference type="InterPro" id="IPR001845">
    <property type="entry name" value="HTH_ArsR_DNA-bd_dom"/>
</dbReference>
<dbReference type="SMART" id="SM00418">
    <property type="entry name" value="HTH_ARSR"/>
    <property type="match status" value="1"/>
</dbReference>
<evidence type="ECO:0000313" key="6">
    <source>
        <dbReference type="Proteomes" id="UP000190188"/>
    </source>
</evidence>
<evidence type="ECO:0000313" key="5">
    <source>
        <dbReference type="EMBL" id="OPA79472.1"/>
    </source>
</evidence>
<proteinExistence type="predicted"/>